<dbReference type="GO" id="GO:0009425">
    <property type="term" value="C:bacterial-type flagellum basal body"/>
    <property type="evidence" value="ECO:0007669"/>
    <property type="project" value="UniProtKB-SubCell"/>
</dbReference>
<feature type="transmembrane region" description="Helical" evidence="9">
    <location>
        <begin position="50"/>
        <end position="69"/>
    </location>
</feature>
<evidence type="ECO:0000256" key="3">
    <source>
        <dbReference type="ARBA" id="ARBA00021718"/>
    </source>
</evidence>
<dbReference type="InterPro" id="IPR006305">
    <property type="entry name" value="FliQ"/>
</dbReference>
<evidence type="ECO:0000256" key="2">
    <source>
        <dbReference type="ARBA" id="ARBA00006156"/>
    </source>
</evidence>
<keyword evidence="5 9" id="KW-0812">Transmembrane</keyword>
<sequence length="89" mass="9930">MSIDLAVNLVDQMFKITLIVSTPVILLIFIVGLLISIFQAATQINEMTITFVPKIVAAVIGLIIFGSWMTTKMVDYTRQTLEMIIQVVK</sequence>
<comment type="subcellular location">
    <subcellularLocation>
        <location evidence="1 9">Cell membrane</location>
        <topology evidence="1">Multi-pass membrane protein</topology>
    </subcellularLocation>
    <subcellularLocation>
        <location evidence="9">Bacterial flagellum basal body</location>
    </subcellularLocation>
</comment>
<protein>
    <recommendedName>
        <fullName evidence="3 9">Flagellar biosynthetic protein FliQ</fullName>
    </recommendedName>
</protein>
<keyword evidence="7 9" id="KW-0472">Membrane</keyword>
<dbReference type="NCBIfam" id="TIGR01402">
    <property type="entry name" value="fliQ"/>
    <property type="match status" value="1"/>
</dbReference>
<evidence type="ECO:0000256" key="8">
    <source>
        <dbReference type="ARBA" id="ARBA00023143"/>
    </source>
</evidence>
<comment type="similarity">
    <text evidence="2 9">Belongs to the FliQ/MopD/SpaQ family.</text>
</comment>
<accession>A0A146JBM9</accession>
<keyword evidence="8 9" id="KW-0975">Bacterial flagellum</keyword>
<evidence type="ECO:0000256" key="9">
    <source>
        <dbReference type="RuleBase" id="RU364090"/>
    </source>
</evidence>
<evidence type="ECO:0000256" key="6">
    <source>
        <dbReference type="ARBA" id="ARBA00022989"/>
    </source>
</evidence>
<evidence type="ECO:0000256" key="4">
    <source>
        <dbReference type="ARBA" id="ARBA00022475"/>
    </source>
</evidence>
<keyword evidence="10" id="KW-0969">Cilium</keyword>
<keyword evidence="10" id="KW-0282">Flagellum</keyword>
<dbReference type="PANTHER" id="PTHR34040:SF2">
    <property type="entry name" value="FLAGELLAR BIOSYNTHETIC PROTEIN FLIQ"/>
    <property type="match status" value="1"/>
</dbReference>
<evidence type="ECO:0000256" key="1">
    <source>
        <dbReference type="ARBA" id="ARBA00004651"/>
    </source>
</evidence>
<comment type="function">
    <text evidence="9">Role in flagellar biosynthesis.</text>
</comment>
<dbReference type="GO" id="GO:0005886">
    <property type="term" value="C:plasma membrane"/>
    <property type="evidence" value="ECO:0007669"/>
    <property type="project" value="UniProtKB-SubCell"/>
</dbReference>
<keyword evidence="4 9" id="KW-1003">Cell membrane</keyword>
<dbReference type="PANTHER" id="PTHR34040">
    <property type="entry name" value="FLAGELLAR BIOSYNTHETIC PROTEIN FLIQ"/>
    <property type="match status" value="1"/>
</dbReference>
<keyword evidence="10" id="KW-0966">Cell projection</keyword>
<keyword evidence="6 9" id="KW-1133">Transmembrane helix</keyword>
<dbReference type="EMBL" id="LC145158">
    <property type="protein sequence ID" value="BAU79815.1"/>
    <property type="molecule type" value="Genomic_DNA"/>
</dbReference>
<dbReference type="InterPro" id="IPR002191">
    <property type="entry name" value="Bac_export_3"/>
</dbReference>
<dbReference type="AlphaFoldDB" id="A0A146JBM9"/>
<dbReference type="PIRSF" id="PIRSF004669">
    <property type="entry name" value="FliQ"/>
    <property type="match status" value="1"/>
</dbReference>
<feature type="transmembrane region" description="Helical" evidence="9">
    <location>
        <begin position="16"/>
        <end position="38"/>
    </location>
</feature>
<gene>
    <name evidence="9" type="primary">fliQ</name>
</gene>
<name>A0A146JBM9_9AQUI</name>
<dbReference type="Pfam" id="PF01313">
    <property type="entry name" value="Bac_export_3"/>
    <property type="match status" value="1"/>
</dbReference>
<dbReference type="GO" id="GO:0009306">
    <property type="term" value="P:protein secretion"/>
    <property type="evidence" value="ECO:0007669"/>
    <property type="project" value="InterPro"/>
</dbReference>
<dbReference type="GO" id="GO:0044780">
    <property type="term" value="P:bacterial-type flagellum assembly"/>
    <property type="evidence" value="ECO:0007669"/>
    <property type="project" value="InterPro"/>
</dbReference>
<dbReference type="PRINTS" id="PR00952">
    <property type="entry name" value="TYPE3IMQPROT"/>
</dbReference>
<evidence type="ECO:0000256" key="5">
    <source>
        <dbReference type="ARBA" id="ARBA00022692"/>
    </source>
</evidence>
<organism evidence="10">
    <name type="scientific">uncultured Aquificaceae bacterium</name>
    <dbReference type="NCBI Taxonomy" id="374108"/>
    <lineage>
        <taxon>Bacteria</taxon>
        <taxon>Pseudomonadati</taxon>
        <taxon>Aquificota</taxon>
        <taxon>Aquificia</taxon>
        <taxon>Aquificales</taxon>
        <taxon>Aquificaceae</taxon>
        <taxon>environmental samples</taxon>
    </lineage>
</organism>
<proteinExistence type="inferred from homology"/>
<evidence type="ECO:0000313" key="10">
    <source>
        <dbReference type="EMBL" id="BAU79815.1"/>
    </source>
</evidence>
<evidence type="ECO:0000256" key="7">
    <source>
        <dbReference type="ARBA" id="ARBA00023136"/>
    </source>
</evidence>
<reference evidence="10" key="1">
    <citation type="journal article" date="2016" name="Microbes Environ.">
        <title>In Situ Gene Expression Responsible for Sulfide Oxidation and CO2 Fixation of an Uncultured Large Sausage-Shaped Aquificae Bacterium in a Sulfidic Hot Spring.</title>
        <authorList>
            <person name="Tamazawa S."/>
            <person name="Yamamoto K."/>
            <person name="Takasaki K."/>
            <person name="Mitani Y."/>
            <person name="Hanada S."/>
            <person name="Kamagata Y."/>
            <person name="Tamaki H."/>
        </authorList>
    </citation>
    <scope>NUCLEOTIDE SEQUENCE</scope>
</reference>